<dbReference type="Proteomes" id="UP000177382">
    <property type="component" value="Unassembled WGS sequence"/>
</dbReference>
<comment type="caution">
    <text evidence="2">The sequence shown here is derived from an EMBL/GenBank/DDBJ whole genome shotgun (WGS) entry which is preliminary data.</text>
</comment>
<proteinExistence type="predicted"/>
<gene>
    <name evidence="2" type="ORF">A2V97_00645</name>
</gene>
<accession>A0A1F7XME2</accession>
<protein>
    <recommendedName>
        <fullName evidence="4">Cell division protein FtsL</fullName>
    </recommendedName>
</protein>
<dbReference type="STRING" id="1802485.A2V97_00645"/>
<evidence type="ECO:0000256" key="1">
    <source>
        <dbReference type="SAM" id="Phobius"/>
    </source>
</evidence>
<name>A0A1F7XME2_9BACT</name>
<organism evidence="2 3">
    <name type="scientific">Candidatus Woesebacteria bacterium RBG_16_42_24</name>
    <dbReference type="NCBI Taxonomy" id="1802485"/>
    <lineage>
        <taxon>Bacteria</taxon>
        <taxon>Candidatus Woeseibacteriota</taxon>
    </lineage>
</organism>
<sequence>MKQIKTIKSRGRLAPFWVVVGIFLVTTVAFTIETATSGAELAELTRQEQELLEVNRKLSASLLKVSSLTTLGERAENLGFLKPVTIIYLLEPKEVAKVLQP</sequence>
<keyword evidence="1" id="KW-0812">Transmembrane</keyword>
<feature type="transmembrane region" description="Helical" evidence="1">
    <location>
        <begin position="12"/>
        <end position="32"/>
    </location>
</feature>
<evidence type="ECO:0008006" key="4">
    <source>
        <dbReference type="Google" id="ProtNLM"/>
    </source>
</evidence>
<keyword evidence="1" id="KW-1133">Transmembrane helix</keyword>
<dbReference type="AlphaFoldDB" id="A0A1F7XME2"/>
<evidence type="ECO:0000313" key="3">
    <source>
        <dbReference type="Proteomes" id="UP000177382"/>
    </source>
</evidence>
<keyword evidence="1" id="KW-0472">Membrane</keyword>
<reference evidence="2 3" key="1">
    <citation type="journal article" date="2016" name="Nat. Commun.">
        <title>Thousands of microbial genomes shed light on interconnected biogeochemical processes in an aquifer system.</title>
        <authorList>
            <person name="Anantharaman K."/>
            <person name="Brown C.T."/>
            <person name="Hug L.A."/>
            <person name="Sharon I."/>
            <person name="Castelle C.J."/>
            <person name="Probst A.J."/>
            <person name="Thomas B.C."/>
            <person name="Singh A."/>
            <person name="Wilkins M.J."/>
            <person name="Karaoz U."/>
            <person name="Brodie E.L."/>
            <person name="Williams K.H."/>
            <person name="Hubbard S.S."/>
            <person name="Banfield J.F."/>
        </authorList>
    </citation>
    <scope>NUCLEOTIDE SEQUENCE [LARGE SCALE GENOMIC DNA]</scope>
</reference>
<dbReference type="EMBL" id="MGFX01000002">
    <property type="protein sequence ID" value="OGM15538.1"/>
    <property type="molecule type" value="Genomic_DNA"/>
</dbReference>
<evidence type="ECO:0000313" key="2">
    <source>
        <dbReference type="EMBL" id="OGM15538.1"/>
    </source>
</evidence>